<feature type="transmembrane region" description="Helical" evidence="2">
    <location>
        <begin position="75"/>
        <end position="96"/>
    </location>
</feature>
<accession>A0A5J6GJW2</accession>
<dbReference type="Proteomes" id="UP000325529">
    <property type="component" value="Chromosome"/>
</dbReference>
<keyword evidence="2" id="KW-0812">Transmembrane</keyword>
<keyword evidence="4" id="KW-1185">Reference proteome</keyword>
<keyword evidence="2" id="KW-1133">Transmembrane helix</keyword>
<evidence type="ECO:0000313" key="4">
    <source>
        <dbReference type="Proteomes" id="UP000325529"/>
    </source>
</evidence>
<reference evidence="3 4" key="1">
    <citation type="submission" date="2017-09" db="EMBL/GenBank/DDBJ databases">
        <authorList>
            <person name="Lee N."/>
            <person name="Cho B.-K."/>
        </authorList>
    </citation>
    <scope>NUCLEOTIDE SEQUENCE [LARGE SCALE GENOMIC DNA]</scope>
    <source>
        <strain evidence="3 4">ATCC 12853</strain>
    </source>
</reference>
<feature type="region of interest" description="Disordered" evidence="1">
    <location>
        <begin position="98"/>
        <end position="117"/>
    </location>
</feature>
<name>A0A5J6GJW2_STRKN</name>
<dbReference type="KEGG" id="ska:CP970_23105"/>
<keyword evidence="2" id="KW-0472">Membrane</keyword>
<dbReference type="EMBL" id="CP023699">
    <property type="protein sequence ID" value="QEU93416.1"/>
    <property type="molecule type" value="Genomic_DNA"/>
</dbReference>
<evidence type="ECO:0000256" key="1">
    <source>
        <dbReference type="SAM" id="MobiDB-lite"/>
    </source>
</evidence>
<organism evidence="3 4">
    <name type="scientific">Streptomyces kanamyceticus</name>
    <dbReference type="NCBI Taxonomy" id="1967"/>
    <lineage>
        <taxon>Bacteria</taxon>
        <taxon>Bacillati</taxon>
        <taxon>Actinomycetota</taxon>
        <taxon>Actinomycetes</taxon>
        <taxon>Kitasatosporales</taxon>
        <taxon>Streptomycetaceae</taxon>
        <taxon>Streptomyces</taxon>
    </lineage>
</organism>
<evidence type="ECO:0000313" key="3">
    <source>
        <dbReference type="EMBL" id="QEU93416.1"/>
    </source>
</evidence>
<proteinExistence type="predicted"/>
<gene>
    <name evidence="3" type="ORF">CP970_23105</name>
</gene>
<protein>
    <submittedName>
        <fullName evidence="3">Uncharacterized protein</fullName>
    </submittedName>
</protein>
<dbReference type="RefSeq" id="WP_150493823.1">
    <property type="nucleotide sequence ID" value="NZ_CP023699.1"/>
</dbReference>
<sequence length="306" mass="34079">MAPWQPTFGETLLARDAVEFASGTAPAVTGMRWFRDTERKDIQNELTVQAGWPEGPIYTPAPPPRRSAARRAGRFGLGALVAVVMIALAVLLDGLGGAGSGSSKDPGRPRDPENEVDDFPVMWGAPGSLARTLPWQLDPARRPADYRTHCVVTDRRVVVVGFPDDNPGKDEALWEIDRQHIARVERMTYSEVWGEAKIRFTDGSWCRLAPPSERYGWTVLRHLAHPTELMPLAEMTPRQRRYVERYAASVTDRDPAVAPVVTRRPSGRFLIEVSKTAPVKAKYGIEKSHLHMSKRGRRGAIRQGDL</sequence>
<dbReference type="AlphaFoldDB" id="A0A5J6GJW2"/>
<evidence type="ECO:0000256" key="2">
    <source>
        <dbReference type="SAM" id="Phobius"/>
    </source>
</evidence>